<sequence length="338" mass="39299">MQIRKTISSKLPKVSKEQCDSLEHYMKLKYTEKKLVSMTTLEIQGQKFSNINSIQLYKQITTLNLFNNQIINIEALKDMRQLISLDLSKNEINNIWSLLYLCLLKNIDLESNEVNDILVFYKHKNVVSLNLNYNQVICLDPLLQCTSLENLSVLNNNIIDFEQLCDIKSLDTVDIDGNMLEGVESFVRDYESSESNSDPDEHPYGKKYEEFITKLMEHSTIDYYEDNYDEDNYDEEKFSMDLSALCDDGQVGKFYFGCQGSATKKQHKFNTKLSKITNLCIINLENFMKIQHLKRNYISKMNSVQNLITFKLSSQLNHLNLTMNDFVNAFSVTNSVFE</sequence>
<dbReference type="AlphaFoldDB" id="A0AA86PT82"/>
<organism evidence="2">
    <name type="scientific">Hexamita inflata</name>
    <dbReference type="NCBI Taxonomy" id="28002"/>
    <lineage>
        <taxon>Eukaryota</taxon>
        <taxon>Metamonada</taxon>
        <taxon>Diplomonadida</taxon>
        <taxon>Hexamitidae</taxon>
        <taxon>Hexamitinae</taxon>
        <taxon>Hexamita</taxon>
    </lineage>
</organism>
<evidence type="ECO:0000256" key="1">
    <source>
        <dbReference type="ARBA" id="ARBA00022729"/>
    </source>
</evidence>
<dbReference type="SUPFAM" id="SSF52058">
    <property type="entry name" value="L domain-like"/>
    <property type="match status" value="1"/>
</dbReference>
<gene>
    <name evidence="2" type="ORF">HINF_LOCUS33409</name>
    <name evidence="3" type="ORF">HINF_LOCUS49212</name>
</gene>
<dbReference type="PROSITE" id="PS51450">
    <property type="entry name" value="LRR"/>
    <property type="match status" value="2"/>
</dbReference>
<keyword evidence="1" id="KW-0732">Signal</keyword>
<name>A0AA86PT82_9EUKA</name>
<accession>A0AA86PT82</accession>
<proteinExistence type="predicted"/>
<dbReference type="InterPro" id="IPR001611">
    <property type="entry name" value="Leu-rich_rpt"/>
</dbReference>
<evidence type="ECO:0000313" key="2">
    <source>
        <dbReference type="EMBL" id="CAI9945764.1"/>
    </source>
</evidence>
<dbReference type="Proteomes" id="UP001642409">
    <property type="component" value="Unassembled WGS sequence"/>
</dbReference>
<dbReference type="InterPro" id="IPR032675">
    <property type="entry name" value="LRR_dom_sf"/>
</dbReference>
<comment type="caution">
    <text evidence="2">The sequence shown here is derived from an EMBL/GenBank/DDBJ whole genome shotgun (WGS) entry which is preliminary data.</text>
</comment>
<reference evidence="3 4" key="2">
    <citation type="submission" date="2024-07" db="EMBL/GenBank/DDBJ databases">
        <authorList>
            <person name="Akdeniz Z."/>
        </authorList>
    </citation>
    <scope>NUCLEOTIDE SEQUENCE [LARGE SCALE GENOMIC DNA]</scope>
</reference>
<protein>
    <submittedName>
        <fullName evidence="2">Leucine-rich repeat domain-containing protein</fullName>
    </submittedName>
    <submittedName>
        <fullName evidence="3">Leucine-rich_repeat domain-containing protein</fullName>
    </submittedName>
</protein>
<dbReference type="PANTHER" id="PTHR24373">
    <property type="entry name" value="SLIT RELATED LEUCINE-RICH REPEAT NEURONAL PROTEIN"/>
    <property type="match status" value="1"/>
</dbReference>
<keyword evidence="4" id="KW-1185">Reference proteome</keyword>
<dbReference type="PANTHER" id="PTHR24373:SF275">
    <property type="entry name" value="TIR DOMAIN-CONTAINING PROTEIN"/>
    <property type="match status" value="1"/>
</dbReference>
<dbReference type="Gene3D" id="3.80.10.10">
    <property type="entry name" value="Ribonuclease Inhibitor"/>
    <property type="match status" value="1"/>
</dbReference>
<evidence type="ECO:0000313" key="3">
    <source>
        <dbReference type="EMBL" id="CAL6060411.1"/>
    </source>
</evidence>
<dbReference type="InterPro" id="IPR050328">
    <property type="entry name" value="Dev_Immune_Receptor"/>
</dbReference>
<evidence type="ECO:0000313" key="4">
    <source>
        <dbReference type="Proteomes" id="UP001642409"/>
    </source>
</evidence>
<dbReference type="EMBL" id="CATOUU010000751">
    <property type="protein sequence ID" value="CAI9945764.1"/>
    <property type="molecule type" value="Genomic_DNA"/>
</dbReference>
<dbReference type="EMBL" id="CAXDID020000230">
    <property type="protein sequence ID" value="CAL6060411.1"/>
    <property type="molecule type" value="Genomic_DNA"/>
</dbReference>
<reference evidence="2" key="1">
    <citation type="submission" date="2023-06" db="EMBL/GenBank/DDBJ databases">
        <authorList>
            <person name="Kurt Z."/>
        </authorList>
    </citation>
    <scope>NUCLEOTIDE SEQUENCE</scope>
</reference>